<accession>A0A926D6W4</accession>
<dbReference type="EMBL" id="JACRSN010000001">
    <property type="protein sequence ID" value="MBC8532452.1"/>
    <property type="molecule type" value="Genomic_DNA"/>
</dbReference>
<keyword evidence="6 14" id="KW-0720">Serine protease</keyword>
<dbReference type="InterPro" id="IPR027417">
    <property type="entry name" value="P-loop_NTPase"/>
</dbReference>
<dbReference type="InterPro" id="IPR027543">
    <property type="entry name" value="Lon_bac"/>
</dbReference>
<dbReference type="InterPro" id="IPR003959">
    <property type="entry name" value="ATPase_AAA_core"/>
</dbReference>
<dbReference type="GO" id="GO:0006515">
    <property type="term" value="P:protein quality control for misfolded or incompletely synthesized proteins"/>
    <property type="evidence" value="ECO:0007669"/>
    <property type="project" value="UniProtKB-UniRule"/>
</dbReference>
<comment type="caution">
    <text evidence="22">The sequence shown here is derived from an EMBL/GenBank/DDBJ whole genome shotgun (WGS) entry which is preliminary data.</text>
</comment>
<sequence>MSTVVKVTRAKNEGIRFPAVALRGLVVFPEMSLQFDVGREKSILAVREAMGRDQLIFFTAQKSIEDDEPSGKQLFQMGVVARIKQTLQHGNDGVRLYVEGLYRAKMLGITQERPFLEAEVQPFEEQARQKGPRAEALVRYTKKLFEEYLKLSRMVPPDIIIGVVKEDDCGKLADFIAANIGLDYADKQEVLEERNPIKRITVLTDILENELQVLSIENEISEKTKERIDDNQREYYLREQLKAISAELGEEDSPQGEAEEFRKQVMDAGLPQLQQEKLLHECDRLSKMPYGSHEASVIRGYLEICLDLPWNKQSKETIDLKKAERILNRDHYGLTKVKERILETLAVRKLAPDYNRQIICLVGPPGVGKTSIAKSIAKATGRNYVRVSLGGVRDESDIVGHRKTYIGSMPGRIIAALKQAGTNNPLLLLDEIDKLGQSFRGDPSSSLLEVLDPEQNATFQDHFIDMPFDLSNVLFLTTANDYTAIPGPLLDRMDVITLPSYTHEEKFHIATKHLIPKQLKRHGISPKVLRFTPAAVREMIDGYTKEAGVRNLERTIASVCRKCAKEIVSSETEEKIVITPARLETLLGAKKFKEDDRQTTDEIGVANGLAWTSVGGETMPIEVAVMDGTGKIELTGSLGDVMKESAKAAITYIRAHAVKLGIRSDFYSKCDIHIHVPEGAIPKDGPSAGITMATAITSALSGIPVRHDVAMTGEITLRGRVLPIGGLKEKSMAAYRAGMKTVIIPYGNTPDLDEVDEAVKEKVSFLPVQRADEVLQAALVRMPAPQQEHNVHLPEGHSVGTSAHICQ</sequence>
<evidence type="ECO:0000256" key="10">
    <source>
        <dbReference type="ARBA" id="ARBA00053875"/>
    </source>
</evidence>
<proteinExistence type="evidence at transcript level"/>
<evidence type="ECO:0000256" key="9">
    <source>
        <dbReference type="ARBA" id="ARBA00050665"/>
    </source>
</evidence>
<dbReference type="RefSeq" id="WP_249317631.1">
    <property type="nucleotide sequence ID" value="NZ_JACRSN010000001.1"/>
</dbReference>
<dbReference type="NCBIfam" id="TIGR00763">
    <property type="entry name" value="lon"/>
    <property type="match status" value="1"/>
</dbReference>
<dbReference type="Gene3D" id="1.20.58.1480">
    <property type="match status" value="1"/>
</dbReference>
<dbReference type="GO" id="GO:0016887">
    <property type="term" value="F:ATP hydrolysis activity"/>
    <property type="evidence" value="ECO:0007669"/>
    <property type="project" value="UniProtKB-UniRule"/>
</dbReference>
<dbReference type="Gene3D" id="1.10.8.60">
    <property type="match status" value="1"/>
</dbReference>
<dbReference type="SUPFAM" id="SSF54211">
    <property type="entry name" value="Ribosomal protein S5 domain 2-like"/>
    <property type="match status" value="1"/>
</dbReference>
<dbReference type="SMART" id="SM00464">
    <property type="entry name" value="LON"/>
    <property type="match status" value="1"/>
</dbReference>
<dbReference type="Proteomes" id="UP000651482">
    <property type="component" value="Unassembled WGS sequence"/>
</dbReference>
<evidence type="ECO:0000259" key="21">
    <source>
        <dbReference type="PROSITE" id="PS51787"/>
    </source>
</evidence>
<protein>
    <recommendedName>
        <fullName evidence="12 14">Lon protease</fullName>
        <ecNumber evidence="11 14">3.4.21.53</ecNumber>
    </recommendedName>
    <alternativeName>
        <fullName evidence="13 14">ATP-dependent protease La</fullName>
    </alternativeName>
</protein>
<dbReference type="HAMAP" id="MF_01973">
    <property type="entry name" value="lon_bact"/>
    <property type="match status" value="1"/>
</dbReference>
<comment type="catalytic activity">
    <reaction evidence="9 14 15 18">
        <text>Hydrolysis of proteins in presence of ATP.</text>
        <dbReference type="EC" id="3.4.21.53"/>
    </reaction>
</comment>
<evidence type="ECO:0000259" key="20">
    <source>
        <dbReference type="PROSITE" id="PS51786"/>
    </source>
</evidence>
<dbReference type="Gene3D" id="1.20.5.5270">
    <property type="match status" value="1"/>
</dbReference>
<comment type="function">
    <text evidence="10 14">ATP-dependent serine protease that mediates the selective degradation of mutant and abnormal proteins as well as certain short-lived regulatory proteins. Required for cellular homeostasis and for survival from DNA damage and developmental changes induced by stress. Degrades polypeptides processively to yield small peptide fragments that are 5 to 10 amino acids long. Binds to DNA in a double-stranded, site-specific manner.</text>
</comment>
<name>A0A926D6W4_9FIRM</name>
<dbReference type="GO" id="GO:0043565">
    <property type="term" value="F:sequence-specific DNA binding"/>
    <property type="evidence" value="ECO:0007669"/>
    <property type="project" value="UniProtKB-UniRule"/>
</dbReference>
<dbReference type="Gene3D" id="3.40.50.300">
    <property type="entry name" value="P-loop containing nucleotide triphosphate hydrolases"/>
    <property type="match status" value="1"/>
</dbReference>
<keyword evidence="7 14" id="KW-0067">ATP-binding</keyword>
<organism evidence="22 23">
    <name type="scientific">Yeguia hominis</name>
    <dbReference type="NCBI Taxonomy" id="2763662"/>
    <lineage>
        <taxon>Bacteria</taxon>
        <taxon>Bacillati</taxon>
        <taxon>Bacillota</taxon>
        <taxon>Clostridia</taxon>
        <taxon>Eubacteriales</taxon>
        <taxon>Yeguiaceae</taxon>
        <taxon>Yeguia</taxon>
    </lineage>
</organism>
<keyword evidence="23" id="KW-1185">Reference proteome</keyword>
<evidence type="ECO:0000256" key="15">
    <source>
        <dbReference type="PIRNR" id="PIRNR001174"/>
    </source>
</evidence>
<dbReference type="PANTHER" id="PTHR10046">
    <property type="entry name" value="ATP DEPENDENT LON PROTEASE FAMILY MEMBER"/>
    <property type="match status" value="1"/>
</dbReference>
<evidence type="ECO:0000256" key="2">
    <source>
        <dbReference type="ARBA" id="ARBA00022490"/>
    </source>
</evidence>
<evidence type="ECO:0000256" key="3">
    <source>
        <dbReference type="ARBA" id="ARBA00022670"/>
    </source>
</evidence>
<dbReference type="InterPro" id="IPR008268">
    <property type="entry name" value="Peptidase_S16_AS"/>
</dbReference>
<evidence type="ECO:0000256" key="8">
    <source>
        <dbReference type="ARBA" id="ARBA00023016"/>
    </source>
</evidence>
<evidence type="ECO:0000256" key="19">
    <source>
        <dbReference type="RuleBase" id="RU000591"/>
    </source>
</evidence>
<dbReference type="InterPro" id="IPR015947">
    <property type="entry name" value="PUA-like_sf"/>
</dbReference>
<dbReference type="AlphaFoldDB" id="A0A926D6W4"/>
<feature type="active site" evidence="14 16">
    <location>
        <position position="687"/>
    </location>
</feature>
<evidence type="ECO:0000256" key="16">
    <source>
        <dbReference type="PIRSR" id="PIRSR001174-1"/>
    </source>
</evidence>
<reference evidence="22" key="1">
    <citation type="submission" date="2020-08" db="EMBL/GenBank/DDBJ databases">
        <title>Genome public.</title>
        <authorList>
            <person name="Liu C."/>
            <person name="Sun Q."/>
        </authorList>
    </citation>
    <scope>NUCLEOTIDE SEQUENCE</scope>
    <source>
        <strain evidence="22">NSJ-40</strain>
    </source>
</reference>
<dbReference type="FunFam" id="3.40.50.300:FF:000021">
    <property type="entry name" value="Lon protease homolog"/>
    <property type="match status" value="1"/>
</dbReference>
<dbReference type="InterPro" id="IPR054594">
    <property type="entry name" value="Lon_lid"/>
</dbReference>
<dbReference type="Pfam" id="PF02190">
    <property type="entry name" value="LON_substr_bdg"/>
    <property type="match status" value="1"/>
</dbReference>
<keyword evidence="5 14" id="KW-0378">Hydrolase</keyword>
<keyword evidence="3 14" id="KW-0645">Protease</keyword>
<dbReference type="SMART" id="SM00382">
    <property type="entry name" value="AAA"/>
    <property type="match status" value="1"/>
</dbReference>
<gene>
    <name evidence="14 22" type="primary">lon</name>
    <name evidence="22" type="ORF">IAG03_00245</name>
</gene>
<dbReference type="GO" id="GO:0004252">
    <property type="term" value="F:serine-type endopeptidase activity"/>
    <property type="evidence" value="ECO:0007669"/>
    <property type="project" value="UniProtKB-UniRule"/>
</dbReference>
<dbReference type="Pfam" id="PF22667">
    <property type="entry name" value="Lon_lid"/>
    <property type="match status" value="1"/>
</dbReference>
<feature type="domain" description="Lon proteolytic" evidence="20">
    <location>
        <begin position="600"/>
        <end position="781"/>
    </location>
</feature>
<dbReference type="GO" id="GO:0034605">
    <property type="term" value="P:cellular response to heat"/>
    <property type="evidence" value="ECO:0007669"/>
    <property type="project" value="UniProtKB-UniRule"/>
</dbReference>
<dbReference type="GO" id="GO:0004176">
    <property type="term" value="F:ATP-dependent peptidase activity"/>
    <property type="evidence" value="ECO:0007669"/>
    <property type="project" value="UniProtKB-UniRule"/>
</dbReference>
<dbReference type="Pfam" id="PF05362">
    <property type="entry name" value="Lon_C"/>
    <property type="match status" value="1"/>
</dbReference>
<dbReference type="PROSITE" id="PS51786">
    <property type="entry name" value="LON_PROTEOLYTIC"/>
    <property type="match status" value="1"/>
</dbReference>
<evidence type="ECO:0000256" key="11">
    <source>
        <dbReference type="ARBA" id="ARBA00066743"/>
    </source>
</evidence>
<dbReference type="PRINTS" id="PR00830">
    <property type="entry name" value="ENDOLAPTASE"/>
</dbReference>
<comment type="subcellular location">
    <subcellularLocation>
        <location evidence="1 14 15">Cytoplasm</location>
    </subcellularLocation>
</comment>
<dbReference type="CDD" id="cd19500">
    <property type="entry name" value="RecA-like_Lon"/>
    <property type="match status" value="1"/>
</dbReference>
<dbReference type="Gene3D" id="2.30.130.40">
    <property type="entry name" value="LON domain-like"/>
    <property type="match status" value="1"/>
</dbReference>
<dbReference type="InterPro" id="IPR008269">
    <property type="entry name" value="Lon_proteolytic"/>
</dbReference>
<feature type="domain" description="Lon N-terminal" evidence="21">
    <location>
        <begin position="17"/>
        <end position="211"/>
    </location>
</feature>
<feature type="binding site" evidence="14 17">
    <location>
        <begin position="363"/>
        <end position="370"/>
    </location>
    <ligand>
        <name>ATP</name>
        <dbReference type="ChEBI" id="CHEBI:30616"/>
    </ligand>
</feature>
<evidence type="ECO:0000256" key="4">
    <source>
        <dbReference type="ARBA" id="ARBA00022741"/>
    </source>
</evidence>
<evidence type="ECO:0000256" key="18">
    <source>
        <dbReference type="PROSITE-ProRule" id="PRU01122"/>
    </source>
</evidence>
<evidence type="ECO:0000256" key="17">
    <source>
        <dbReference type="PIRSR" id="PIRSR001174-2"/>
    </source>
</evidence>
<keyword evidence="8 14" id="KW-0346">Stress response</keyword>
<evidence type="ECO:0000256" key="1">
    <source>
        <dbReference type="ARBA" id="ARBA00004496"/>
    </source>
</evidence>
<evidence type="ECO:0000256" key="6">
    <source>
        <dbReference type="ARBA" id="ARBA00022825"/>
    </source>
</evidence>
<evidence type="ECO:0000256" key="13">
    <source>
        <dbReference type="ARBA" id="ARBA00082722"/>
    </source>
</evidence>
<comment type="subunit">
    <text evidence="14 15">Homohexamer. Organized in a ring with a central cavity.</text>
</comment>
<dbReference type="InterPro" id="IPR004815">
    <property type="entry name" value="Lon_bac/euk-typ"/>
</dbReference>
<evidence type="ECO:0000313" key="23">
    <source>
        <dbReference type="Proteomes" id="UP000651482"/>
    </source>
</evidence>
<comment type="induction">
    <text evidence="14">By heat shock.</text>
</comment>
<dbReference type="InterPro" id="IPR003111">
    <property type="entry name" value="Lon_prtase_N"/>
</dbReference>
<dbReference type="Pfam" id="PF00004">
    <property type="entry name" value="AAA"/>
    <property type="match status" value="1"/>
</dbReference>
<dbReference type="GO" id="GO:0005737">
    <property type="term" value="C:cytoplasm"/>
    <property type="evidence" value="ECO:0007669"/>
    <property type="project" value="UniProtKB-SubCell"/>
</dbReference>
<dbReference type="PIRSF" id="PIRSF001174">
    <property type="entry name" value="Lon_proteas"/>
    <property type="match status" value="1"/>
</dbReference>
<dbReference type="SUPFAM" id="SSF52540">
    <property type="entry name" value="P-loop containing nucleoside triphosphate hydrolases"/>
    <property type="match status" value="1"/>
</dbReference>
<dbReference type="InterPro" id="IPR003593">
    <property type="entry name" value="AAA+_ATPase"/>
</dbReference>
<dbReference type="SUPFAM" id="SSF88697">
    <property type="entry name" value="PUA domain-like"/>
    <property type="match status" value="1"/>
</dbReference>
<evidence type="ECO:0000256" key="12">
    <source>
        <dbReference type="ARBA" id="ARBA00071934"/>
    </source>
</evidence>
<evidence type="ECO:0000313" key="22">
    <source>
        <dbReference type="EMBL" id="MBC8532452.1"/>
    </source>
</evidence>
<dbReference type="InterPro" id="IPR027065">
    <property type="entry name" value="Lon_Prtase"/>
</dbReference>
<keyword evidence="2 14" id="KW-0963">Cytoplasm</keyword>
<dbReference type="EC" id="3.4.21.53" evidence="11 14"/>
<dbReference type="GO" id="GO:0005524">
    <property type="term" value="F:ATP binding"/>
    <property type="evidence" value="ECO:0007669"/>
    <property type="project" value="UniProtKB-UniRule"/>
</dbReference>
<keyword evidence="4 14" id="KW-0547">Nucleotide-binding</keyword>
<feature type="active site" evidence="14 16">
    <location>
        <position position="730"/>
    </location>
</feature>
<dbReference type="PROSITE" id="PS51787">
    <property type="entry name" value="LON_N"/>
    <property type="match status" value="1"/>
</dbReference>
<dbReference type="InterPro" id="IPR046336">
    <property type="entry name" value="Lon_prtase_N_sf"/>
</dbReference>
<dbReference type="InterPro" id="IPR020568">
    <property type="entry name" value="Ribosomal_Su5_D2-typ_SF"/>
</dbReference>
<dbReference type="PROSITE" id="PS01046">
    <property type="entry name" value="LON_SER"/>
    <property type="match status" value="1"/>
</dbReference>
<comment type="similarity">
    <text evidence="14 15 18 19">Belongs to the peptidase S16 family.</text>
</comment>
<evidence type="ECO:0000256" key="7">
    <source>
        <dbReference type="ARBA" id="ARBA00022840"/>
    </source>
</evidence>
<dbReference type="InterPro" id="IPR014721">
    <property type="entry name" value="Ribsml_uS5_D2-typ_fold_subgr"/>
</dbReference>
<evidence type="ECO:0000256" key="5">
    <source>
        <dbReference type="ARBA" id="ARBA00022801"/>
    </source>
</evidence>
<dbReference type="Gene3D" id="3.30.230.10">
    <property type="match status" value="1"/>
</dbReference>
<evidence type="ECO:0000256" key="14">
    <source>
        <dbReference type="HAMAP-Rule" id="MF_01973"/>
    </source>
</evidence>